<evidence type="ECO:0000256" key="1">
    <source>
        <dbReference type="ARBA" id="ARBA00023236"/>
    </source>
</evidence>
<accession>A0ABT0JVR6</accession>
<keyword evidence="1" id="KW-0742">SOS response</keyword>
<dbReference type="Gene3D" id="3.40.50.300">
    <property type="entry name" value="P-loop containing nucleotide triphosphate hydrolases"/>
    <property type="match status" value="2"/>
</dbReference>
<evidence type="ECO:0000313" key="3">
    <source>
        <dbReference type="EMBL" id="MCK9875638.1"/>
    </source>
</evidence>
<dbReference type="Pfam" id="PF13304">
    <property type="entry name" value="AAA_21"/>
    <property type="match status" value="2"/>
</dbReference>
<feature type="domain" description="ATPase AAA-type core" evidence="2">
    <location>
        <begin position="24"/>
        <end position="50"/>
    </location>
</feature>
<sequence>MLTRLEVDGFKNLLGLTVDFGPYTCIVGPNAVGKSNIFDAIEFLSLLADHQFLEAAQKLRSVGSHGGDPRSLFWNLGVGESAAMKIAVEMIVPQNIEDDFGQSESPTTSFLRYEVELSYRPTENGRTSSGGISLVREELRHIKLGDAAQRLRWPHSKKNFRDRTVFGRRSGSAYISTEMVDGVGTVKVHADGGSRGQPRTSPVARAPRTIVSTTTTSDHPTILAARREMQQWRMLALEPSAMRSPDLLTDSSHILANGAHLASALNRLAAHNSDNVYASVASAAAALTDVRDVVVDFDPRRELLTLNAQLGSGPLLPARALSDGTLRFLALCIIAQDPSFSGLLCMEEPENGIHPGRVEAMVNLVRDLAVDPFFQPGDENPLRQVVVNTHSPFYVQYQNDDDIILAVPASLLRDKRPALTVRLVPLADSWRARSGIPSVGRGAIAEYLEPRPNGQLTLDLDRVG</sequence>
<reference evidence="3 4" key="1">
    <citation type="submission" date="2022-04" db="EMBL/GenBank/DDBJ databases">
        <title>Genome diversity in the genus Frankia.</title>
        <authorList>
            <person name="Carlos-Shanley C."/>
            <person name="Hahn D."/>
        </authorList>
    </citation>
    <scope>NUCLEOTIDE SEQUENCE [LARGE SCALE GENOMIC DNA]</scope>
    <source>
        <strain evidence="3 4">Ag45/Mut15</strain>
    </source>
</reference>
<feature type="domain" description="ATPase AAA-type core" evidence="2">
    <location>
        <begin position="267"/>
        <end position="393"/>
    </location>
</feature>
<dbReference type="InterPro" id="IPR003959">
    <property type="entry name" value="ATPase_AAA_core"/>
</dbReference>
<dbReference type="InterPro" id="IPR027417">
    <property type="entry name" value="P-loop_NTPase"/>
</dbReference>
<dbReference type="RefSeq" id="WP_248824054.1">
    <property type="nucleotide sequence ID" value="NZ_JALKFT010000005.1"/>
</dbReference>
<dbReference type="EMBL" id="JALKFT010000005">
    <property type="protein sequence ID" value="MCK9875638.1"/>
    <property type="molecule type" value="Genomic_DNA"/>
</dbReference>
<keyword evidence="4" id="KW-1185">Reference proteome</keyword>
<dbReference type="PANTHER" id="PTHR32182:SF22">
    <property type="entry name" value="ATP-DEPENDENT ENDONUCLEASE, OLD FAMILY-RELATED"/>
    <property type="match status" value="1"/>
</dbReference>
<evidence type="ECO:0000313" key="4">
    <source>
        <dbReference type="Proteomes" id="UP001201873"/>
    </source>
</evidence>
<protein>
    <submittedName>
        <fullName evidence="3">AAA family ATPase</fullName>
    </submittedName>
</protein>
<dbReference type="SUPFAM" id="SSF52540">
    <property type="entry name" value="P-loop containing nucleoside triphosphate hydrolases"/>
    <property type="match status" value="1"/>
</dbReference>
<dbReference type="Proteomes" id="UP001201873">
    <property type="component" value="Unassembled WGS sequence"/>
</dbReference>
<gene>
    <name evidence="3" type="ORF">MXD59_07615</name>
</gene>
<organism evidence="3 4">
    <name type="scientific">Frankia umida</name>
    <dbReference type="NCBI Taxonomy" id="573489"/>
    <lineage>
        <taxon>Bacteria</taxon>
        <taxon>Bacillati</taxon>
        <taxon>Actinomycetota</taxon>
        <taxon>Actinomycetes</taxon>
        <taxon>Frankiales</taxon>
        <taxon>Frankiaceae</taxon>
        <taxon>Frankia</taxon>
    </lineage>
</organism>
<proteinExistence type="predicted"/>
<evidence type="ECO:0000259" key="2">
    <source>
        <dbReference type="Pfam" id="PF13304"/>
    </source>
</evidence>
<keyword evidence="1" id="KW-0227">DNA damage</keyword>
<name>A0ABT0JVR6_9ACTN</name>
<comment type="caution">
    <text evidence="3">The sequence shown here is derived from an EMBL/GenBank/DDBJ whole genome shotgun (WGS) entry which is preliminary data.</text>
</comment>
<dbReference type="PANTHER" id="PTHR32182">
    <property type="entry name" value="DNA REPLICATION AND REPAIR PROTEIN RECF"/>
    <property type="match status" value="1"/>
</dbReference>